<proteinExistence type="predicted"/>
<evidence type="ECO:0000313" key="1">
    <source>
        <dbReference type="EMBL" id="KAK3742691.1"/>
    </source>
</evidence>
<protein>
    <submittedName>
        <fullName evidence="1">Uncharacterized protein</fullName>
    </submittedName>
</protein>
<sequence length="99" mass="11311">MEDRAANSRRLHTGKSVCAADNRALETSLQETPQNCSYRLLKSMPQLGFSLPIYVLESFTTGQIKRFDANRPYIDHYHPDITAFSSPTMFRDELAVNKE</sequence>
<keyword evidence="2" id="KW-1185">Reference proteome</keyword>
<reference evidence="1" key="1">
    <citation type="journal article" date="2023" name="G3 (Bethesda)">
        <title>A reference genome for the long-term kleptoplast-retaining sea slug Elysia crispata morphotype clarki.</title>
        <authorList>
            <person name="Eastman K.E."/>
            <person name="Pendleton A.L."/>
            <person name="Shaikh M.A."/>
            <person name="Suttiyut T."/>
            <person name="Ogas R."/>
            <person name="Tomko P."/>
            <person name="Gavelis G."/>
            <person name="Widhalm J.R."/>
            <person name="Wisecaver J.H."/>
        </authorList>
    </citation>
    <scope>NUCLEOTIDE SEQUENCE</scope>
    <source>
        <strain evidence="1">ECLA1</strain>
    </source>
</reference>
<comment type="caution">
    <text evidence="1">The sequence shown here is derived from an EMBL/GenBank/DDBJ whole genome shotgun (WGS) entry which is preliminary data.</text>
</comment>
<name>A0AAE0YEL3_9GAST</name>
<evidence type="ECO:0000313" key="2">
    <source>
        <dbReference type="Proteomes" id="UP001283361"/>
    </source>
</evidence>
<dbReference type="AlphaFoldDB" id="A0AAE0YEL3"/>
<dbReference type="EMBL" id="JAWDGP010006345">
    <property type="protein sequence ID" value="KAK3742691.1"/>
    <property type="molecule type" value="Genomic_DNA"/>
</dbReference>
<dbReference type="Proteomes" id="UP001283361">
    <property type="component" value="Unassembled WGS sequence"/>
</dbReference>
<accession>A0AAE0YEL3</accession>
<organism evidence="1 2">
    <name type="scientific">Elysia crispata</name>
    <name type="common">lettuce slug</name>
    <dbReference type="NCBI Taxonomy" id="231223"/>
    <lineage>
        <taxon>Eukaryota</taxon>
        <taxon>Metazoa</taxon>
        <taxon>Spiralia</taxon>
        <taxon>Lophotrochozoa</taxon>
        <taxon>Mollusca</taxon>
        <taxon>Gastropoda</taxon>
        <taxon>Heterobranchia</taxon>
        <taxon>Euthyneura</taxon>
        <taxon>Panpulmonata</taxon>
        <taxon>Sacoglossa</taxon>
        <taxon>Placobranchoidea</taxon>
        <taxon>Plakobranchidae</taxon>
        <taxon>Elysia</taxon>
    </lineage>
</organism>
<gene>
    <name evidence="1" type="ORF">RRG08_025637</name>
</gene>